<sequence length="165" mass="18598">MFPPAPELGVLRLATLADIPRIAVVAASGFYHSSWFHYERPYYEKFPLDTLASYRNSYRNAISNKNAIVLVAEDTLNRSEKDSVYGALAESYPSFEEQIPDEHLKAGKAIVAVASFSLLPDSQRSGQFQPKDPEHYDPPDDPQDRDKDPLASDLMDKTLHPRETE</sequence>
<organism evidence="2 3">
    <name type="scientific">Lasiodiplodia hormozganensis</name>
    <dbReference type="NCBI Taxonomy" id="869390"/>
    <lineage>
        <taxon>Eukaryota</taxon>
        <taxon>Fungi</taxon>
        <taxon>Dikarya</taxon>
        <taxon>Ascomycota</taxon>
        <taxon>Pezizomycotina</taxon>
        <taxon>Dothideomycetes</taxon>
        <taxon>Dothideomycetes incertae sedis</taxon>
        <taxon>Botryosphaeriales</taxon>
        <taxon>Botryosphaeriaceae</taxon>
        <taxon>Lasiodiplodia</taxon>
    </lineage>
</organism>
<keyword evidence="3" id="KW-1185">Reference proteome</keyword>
<name>A0AA39YKF0_9PEZI</name>
<evidence type="ECO:0000313" key="2">
    <source>
        <dbReference type="EMBL" id="KAK0654211.1"/>
    </source>
</evidence>
<evidence type="ECO:0000313" key="3">
    <source>
        <dbReference type="Proteomes" id="UP001175001"/>
    </source>
</evidence>
<dbReference type="AlphaFoldDB" id="A0AA39YKF0"/>
<reference evidence="2" key="1">
    <citation type="submission" date="2023-06" db="EMBL/GenBank/DDBJ databases">
        <title>Multi-omics analyses reveal the molecular pathogenesis toolkit of Lasiodiplodia hormozganensis, a cross-kingdom pathogen.</title>
        <authorList>
            <person name="Felix C."/>
            <person name="Meneses R."/>
            <person name="Goncalves M.F.M."/>
            <person name="Tilleman L."/>
            <person name="Duarte A.S."/>
            <person name="Jorrin-Novo J.V."/>
            <person name="Van De Peer Y."/>
            <person name="Deforce D."/>
            <person name="Van Nieuwerburgh F."/>
            <person name="Esteves A.C."/>
            <person name="Alves A."/>
        </authorList>
    </citation>
    <scope>NUCLEOTIDE SEQUENCE</scope>
    <source>
        <strain evidence="2">CBS 339.90</strain>
    </source>
</reference>
<protein>
    <submittedName>
        <fullName evidence="2">Uncharacterized protein</fullName>
    </submittedName>
</protein>
<accession>A0AA39YKF0</accession>
<comment type="caution">
    <text evidence="2">The sequence shown here is derived from an EMBL/GenBank/DDBJ whole genome shotgun (WGS) entry which is preliminary data.</text>
</comment>
<gene>
    <name evidence="2" type="ORF">DIS24_g5386</name>
</gene>
<feature type="region of interest" description="Disordered" evidence="1">
    <location>
        <begin position="121"/>
        <end position="165"/>
    </location>
</feature>
<feature type="compositionally biased region" description="Basic and acidic residues" evidence="1">
    <location>
        <begin position="131"/>
        <end position="165"/>
    </location>
</feature>
<proteinExistence type="predicted"/>
<dbReference type="Proteomes" id="UP001175001">
    <property type="component" value="Unassembled WGS sequence"/>
</dbReference>
<dbReference type="EMBL" id="JAUJDW010000022">
    <property type="protein sequence ID" value="KAK0654211.1"/>
    <property type="molecule type" value="Genomic_DNA"/>
</dbReference>
<evidence type="ECO:0000256" key="1">
    <source>
        <dbReference type="SAM" id="MobiDB-lite"/>
    </source>
</evidence>